<proteinExistence type="predicted"/>
<reference evidence="1 2" key="1">
    <citation type="submission" date="2018-06" db="EMBL/GenBank/DDBJ databases">
        <authorList>
            <consortium name="Pathogen Informatics"/>
            <person name="Doyle S."/>
        </authorList>
    </citation>
    <scope>NUCLEOTIDE SEQUENCE [LARGE SCALE GENOMIC DNA]</scope>
    <source>
        <strain evidence="1 2">NCTC10295</strain>
    </source>
</reference>
<dbReference type="RefSeq" id="WP_066077629.1">
    <property type="nucleotide sequence ID" value="NZ_CP181246.1"/>
</dbReference>
<evidence type="ECO:0000313" key="2">
    <source>
        <dbReference type="Proteomes" id="UP000254651"/>
    </source>
</evidence>
<evidence type="ECO:0000313" key="1">
    <source>
        <dbReference type="EMBL" id="STZ77461.1"/>
    </source>
</evidence>
<name>A0A378ULT8_BERDE</name>
<protein>
    <submittedName>
        <fullName evidence="1">Secreted protein</fullName>
    </submittedName>
</protein>
<gene>
    <name evidence="1" type="ORF">NCTC10295_02279</name>
</gene>
<dbReference type="AlphaFoldDB" id="A0A378ULT8"/>
<accession>A0A378ULT8</accession>
<keyword evidence="2" id="KW-1185">Reference proteome</keyword>
<dbReference type="EMBL" id="UGQS01000002">
    <property type="protein sequence ID" value="STZ77461.1"/>
    <property type="molecule type" value="Genomic_DNA"/>
</dbReference>
<sequence>MSKNRKLLAAAVLLLLFAAAKIFLLYWWQNRSPQAQAAPCAVTQGCTLPNGIYAKFSDRIAAKAPFDIELRGVPEHIGSITVSFSMKDMDMGFNRYKLLPEGSGVWAARNIRLPLCIERRSDYLADINIGGTVFQTAFTAE</sequence>
<dbReference type="Proteomes" id="UP000254651">
    <property type="component" value="Unassembled WGS sequence"/>
</dbReference>
<organism evidence="1 2">
    <name type="scientific">Bergeriella denitrificans</name>
    <name type="common">Neisseria denitrificans</name>
    <dbReference type="NCBI Taxonomy" id="494"/>
    <lineage>
        <taxon>Bacteria</taxon>
        <taxon>Pseudomonadati</taxon>
        <taxon>Pseudomonadota</taxon>
        <taxon>Betaproteobacteria</taxon>
        <taxon>Neisseriales</taxon>
        <taxon>Neisseriaceae</taxon>
        <taxon>Bergeriella</taxon>
    </lineage>
</organism>